<feature type="transmembrane region" description="Helical" evidence="13">
    <location>
        <begin position="69"/>
        <end position="90"/>
    </location>
</feature>
<accession>A0A645F476</accession>
<keyword evidence="4" id="KW-1003">Cell membrane</keyword>
<evidence type="ECO:0000256" key="4">
    <source>
        <dbReference type="ARBA" id="ARBA00022475"/>
    </source>
</evidence>
<keyword evidence="12 13" id="KW-0472">Membrane</keyword>
<dbReference type="InterPro" id="IPR052348">
    <property type="entry name" value="Metallopeptidase_M50B"/>
</dbReference>
<evidence type="ECO:0000256" key="2">
    <source>
        <dbReference type="ARBA" id="ARBA00004651"/>
    </source>
</evidence>
<dbReference type="GO" id="GO:0005886">
    <property type="term" value="C:plasma membrane"/>
    <property type="evidence" value="ECO:0007669"/>
    <property type="project" value="UniProtKB-SubCell"/>
</dbReference>
<feature type="transmembrane region" description="Helical" evidence="13">
    <location>
        <begin position="164"/>
        <end position="182"/>
    </location>
</feature>
<dbReference type="InterPro" id="IPR044537">
    <property type="entry name" value="Rip2-like"/>
</dbReference>
<keyword evidence="8" id="KW-0378">Hydrolase</keyword>
<evidence type="ECO:0000256" key="12">
    <source>
        <dbReference type="ARBA" id="ARBA00023136"/>
    </source>
</evidence>
<protein>
    <submittedName>
        <fullName evidence="14">Uncharacterized protein</fullName>
    </submittedName>
</protein>
<dbReference type="PANTHER" id="PTHR35864:SF1">
    <property type="entry name" value="ZINC METALLOPROTEASE YWHC-RELATED"/>
    <property type="match status" value="1"/>
</dbReference>
<organism evidence="14">
    <name type="scientific">bioreactor metagenome</name>
    <dbReference type="NCBI Taxonomy" id="1076179"/>
    <lineage>
        <taxon>unclassified sequences</taxon>
        <taxon>metagenomes</taxon>
        <taxon>ecological metagenomes</taxon>
    </lineage>
</organism>
<evidence type="ECO:0000256" key="11">
    <source>
        <dbReference type="ARBA" id="ARBA00023049"/>
    </source>
</evidence>
<keyword evidence="10 13" id="KW-1133">Transmembrane helix</keyword>
<evidence type="ECO:0000256" key="1">
    <source>
        <dbReference type="ARBA" id="ARBA00001947"/>
    </source>
</evidence>
<keyword evidence="6 13" id="KW-0812">Transmembrane</keyword>
<evidence type="ECO:0000256" key="8">
    <source>
        <dbReference type="ARBA" id="ARBA00022801"/>
    </source>
</evidence>
<gene>
    <name evidence="14" type="ORF">SDC9_156359</name>
</gene>
<feature type="transmembrane region" description="Helical" evidence="13">
    <location>
        <begin position="132"/>
        <end position="152"/>
    </location>
</feature>
<comment type="cofactor">
    <cofactor evidence="1">
        <name>Zn(2+)</name>
        <dbReference type="ChEBI" id="CHEBI:29105"/>
    </cofactor>
</comment>
<evidence type="ECO:0000256" key="13">
    <source>
        <dbReference type="SAM" id="Phobius"/>
    </source>
</evidence>
<dbReference type="GO" id="GO:0046872">
    <property type="term" value="F:metal ion binding"/>
    <property type="evidence" value="ECO:0007669"/>
    <property type="project" value="UniProtKB-KW"/>
</dbReference>
<proteinExistence type="inferred from homology"/>
<evidence type="ECO:0000256" key="7">
    <source>
        <dbReference type="ARBA" id="ARBA00022723"/>
    </source>
</evidence>
<keyword evidence="7" id="KW-0479">Metal-binding</keyword>
<evidence type="ECO:0000256" key="6">
    <source>
        <dbReference type="ARBA" id="ARBA00022692"/>
    </source>
</evidence>
<keyword evidence="9" id="KW-0862">Zinc</keyword>
<dbReference type="GO" id="GO:0008237">
    <property type="term" value="F:metallopeptidase activity"/>
    <property type="evidence" value="ECO:0007669"/>
    <property type="project" value="UniProtKB-KW"/>
</dbReference>
<evidence type="ECO:0000313" key="14">
    <source>
        <dbReference type="EMBL" id="MPN09071.1"/>
    </source>
</evidence>
<name>A0A645F476_9ZZZZ</name>
<keyword evidence="11" id="KW-0482">Metalloprotease</keyword>
<feature type="transmembrane region" description="Helical" evidence="13">
    <location>
        <begin position="27"/>
        <end position="48"/>
    </location>
</feature>
<dbReference type="PANTHER" id="PTHR35864">
    <property type="entry name" value="ZINC METALLOPROTEASE MJ0611-RELATED"/>
    <property type="match status" value="1"/>
</dbReference>
<evidence type="ECO:0000256" key="3">
    <source>
        <dbReference type="ARBA" id="ARBA00007931"/>
    </source>
</evidence>
<dbReference type="EMBL" id="VSSQ01055163">
    <property type="protein sequence ID" value="MPN09071.1"/>
    <property type="molecule type" value="Genomic_DNA"/>
</dbReference>
<comment type="subcellular location">
    <subcellularLocation>
        <location evidence="2">Cell membrane</location>
        <topology evidence="2">Multi-pass membrane protein</topology>
    </subcellularLocation>
</comment>
<evidence type="ECO:0000256" key="9">
    <source>
        <dbReference type="ARBA" id="ARBA00022833"/>
    </source>
</evidence>
<comment type="caution">
    <text evidence="14">The sequence shown here is derived from an EMBL/GenBank/DDBJ whole genome shotgun (WGS) entry which is preliminary data.</text>
</comment>
<dbReference type="AlphaFoldDB" id="A0A645F476"/>
<dbReference type="CDD" id="cd06158">
    <property type="entry name" value="S2P-M50_like_1"/>
    <property type="match status" value="1"/>
</dbReference>
<evidence type="ECO:0000256" key="5">
    <source>
        <dbReference type="ARBA" id="ARBA00022670"/>
    </source>
</evidence>
<comment type="similarity">
    <text evidence="3">Belongs to the peptidase M50B family.</text>
</comment>
<sequence length="183" mass="19754">MALLSVAMAIVLSGGLAGLYRTGPGMFILLLAISAVLIVFSFLLHELAHKFTAQKYGAWAEFRMYPGGLMLAIVMSLFGFLFAAPGAVYINGRITEEMNGRISMAGPLVNLLLATGAVAFVPFTIGILSDVAFMMAYFNAFLALFNMLPIPPLDGSKIFRWNRGAYIAMFGWGIVVLALAFLI</sequence>
<dbReference type="GO" id="GO:0006508">
    <property type="term" value="P:proteolysis"/>
    <property type="evidence" value="ECO:0007669"/>
    <property type="project" value="UniProtKB-KW"/>
</dbReference>
<evidence type="ECO:0000256" key="10">
    <source>
        <dbReference type="ARBA" id="ARBA00022989"/>
    </source>
</evidence>
<feature type="transmembrane region" description="Helical" evidence="13">
    <location>
        <begin position="102"/>
        <end position="125"/>
    </location>
</feature>
<reference evidence="14" key="1">
    <citation type="submission" date="2019-08" db="EMBL/GenBank/DDBJ databases">
        <authorList>
            <person name="Kucharzyk K."/>
            <person name="Murdoch R.W."/>
            <person name="Higgins S."/>
            <person name="Loffler F."/>
        </authorList>
    </citation>
    <scope>NUCLEOTIDE SEQUENCE</scope>
</reference>
<keyword evidence="5" id="KW-0645">Protease</keyword>